<comment type="caution">
    <text evidence="1">The sequence shown here is derived from an EMBL/GenBank/DDBJ whole genome shotgun (WGS) entry which is preliminary data.</text>
</comment>
<reference evidence="1" key="1">
    <citation type="submission" date="2021-08" db="EMBL/GenBank/DDBJ databases">
        <title>WGS assembly of Ceratopteris richardii.</title>
        <authorList>
            <person name="Marchant D.B."/>
            <person name="Chen G."/>
            <person name="Jenkins J."/>
            <person name="Shu S."/>
            <person name="Leebens-Mack J."/>
            <person name="Grimwood J."/>
            <person name="Schmutz J."/>
            <person name="Soltis P."/>
            <person name="Soltis D."/>
            <person name="Chen Z.-H."/>
        </authorList>
    </citation>
    <scope>NUCLEOTIDE SEQUENCE</scope>
    <source>
        <strain evidence="1">Whitten #5841</strain>
        <tissue evidence="1">Leaf</tissue>
    </source>
</reference>
<proteinExistence type="predicted"/>
<dbReference type="OrthoDB" id="689242at2759"/>
<dbReference type="Proteomes" id="UP000825935">
    <property type="component" value="Chromosome 21"/>
</dbReference>
<organism evidence="1 2">
    <name type="scientific">Ceratopteris richardii</name>
    <name type="common">Triangle waterfern</name>
    <dbReference type="NCBI Taxonomy" id="49495"/>
    <lineage>
        <taxon>Eukaryota</taxon>
        <taxon>Viridiplantae</taxon>
        <taxon>Streptophyta</taxon>
        <taxon>Embryophyta</taxon>
        <taxon>Tracheophyta</taxon>
        <taxon>Polypodiopsida</taxon>
        <taxon>Polypodiidae</taxon>
        <taxon>Polypodiales</taxon>
        <taxon>Pteridineae</taxon>
        <taxon>Pteridaceae</taxon>
        <taxon>Parkerioideae</taxon>
        <taxon>Ceratopteris</taxon>
    </lineage>
</organism>
<evidence type="ECO:0000313" key="2">
    <source>
        <dbReference type="Proteomes" id="UP000825935"/>
    </source>
</evidence>
<dbReference type="PANTHER" id="PTHR33181">
    <property type="entry name" value="OS01G0778500 PROTEIN"/>
    <property type="match status" value="1"/>
</dbReference>
<sequence length="82" mass="9821">MAWLRRFIVQPLRRAWTSTPLLQRLRSRRPQCDGNFSKLYYHVQSCGYEDVQIMWTMLHPSHQMPSPGVHKFELPSLVIHQM</sequence>
<accession>A0A8T2S9Y1</accession>
<dbReference type="OMA" id="RAWTSTP"/>
<dbReference type="AlphaFoldDB" id="A0A8T2S9Y1"/>
<evidence type="ECO:0000313" key="1">
    <source>
        <dbReference type="EMBL" id="KAH7314800.1"/>
    </source>
</evidence>
<protein>
    <submittedName>
        <fullName evidence="1">Uncharacterized protein</fullName>
    </submittedName>
</protein>
<keyword evidence="2" id="KW-1185">Reference proteome</keyword>
<gene>
    <name evidence="1" type="ORF">KP509_21G021000</name>
</gene>
<name>A0A8T2S9Y1_CERRI</name>
<dbReference type="EMBL" id="CM035426">
    <property type="protein sequence ID" value="KAH7314800.1"/>
    <property type="molecule type" value="Genomic_DNA"/>
</dbReference>
<dbReference type="PANTHER" id="PTHR33181:SF59">
    <property type="entry name" value="OVATE FAMILY PROTEIN"/>
    <property type="match status" value="1"/>
</dbReference>